<proteinExistence type="predicted"/>
<keyword evidence="2" id="KW-1185">Reference proteome</keyword>
<evidence type="ECO:0000313" key="1">
    <source>
        <dbReference type="EMBL" id="KAF5904888.1"/>
    </source>
</evidence>
<reference evidence="1" key="1">
    <citation type="submission" date="2020-07" db="EMBL/GenBank/DDBJ databases">
        <title>Clarias magur genome sequencing, assembly and annotation.</title>
        <authorList>
            <person name="Kushwaha B."/>
            <person name="Kumar R."/>
            <person name="Das P."/>
            <person name="Joshi C.G."/>
            <person name="Kumar D."/>
            <person name="Nagpure N.S."/>
            <person name="Pandey M."/>
            <person name="Agarwal S."/>
            <person name="Srivastava S."/>
            <person name="Singh M."/>
            <person name="Sahoo L."/>
            <person name="Jayasankar P."/>
            <person name="Meher P.K."/>
            <person name="Koringa P.G."/>
            <person name="Iquebal M.A."/>
            <person name="Das S.P."/>
            <person name="Bit A."/>
            <person name="Patnaik S."/>
            <person name="Patel N."/>
            <person name="Shah T.M."/>
            <person name="Hinsu A."/>
            <person name="Jena J.K."/>
        </authorList>
    </citation>
    <scope>NUCLEOTIDE SEQUENCE</scope>
    <source>
        <strain evidence="1">CIFAMagur01</strain>
        <tissue evidence="1">Testis</tissue>
    </source>
</reference>
<dbReference type="Proteomes" id="UP000727407">
    <property type="component" value="Unassembled WGS sequence"/>
</dbReference>
<protein>
    <submittedName>
        <fullName evidence="1">Uncharacterized protein</fullName>
    </submittedName>
</protein>
<evidence type="ECO:0000313" key="2">
    <source>
        <dbReference type="Proteomes" id="UP000727407"/>
    </source>
</evidence>
<name>A0A8J4UB65_CLAMG</name>
<comment type="caution">
    <text evidence="1">The sequence shown here is derived from an EMBL/GenBank/DDBJ whole genome shotgun (WGS) entry which is preliminary data.</text>
</comment>
<gene>
    <name evidence="1" type="ORF">DAT39_005372</name>
</gene>
<organism evidence="1 2">
    <name type="scientific">Clarias magur</name>
    <name type="common">Asian catfish</name>
    <name type="synonym">Macropteronotus magur</name>
    <dbReference type="NCBI Taxonomy" id="1594786"/>
    <lineage>
        <taxon>Eukaryota</taxon>
        <taxon>Metazoa</taxon>
        <taxon>Chordata</taxon>
        <taxon>Craniata</taxon>
        <taxon>Vertebrata</taxon>
        <taxon>Euteleostomi</taxon>
        <taxon>Actinopterygii</taxon>
        <taxon>Neopterygii</taxon>
        <taxon>Teleostei</taxon>
        <taxon>Ostariophysi</taxon>
        <taxon>Siluriformes</taxon>
        <taxon>Clariidae</taxon>
        <taxon>Clarias</taxon>
    </lineage>
</organism>
<dbReference type="AlphaFoldDB" id="A0A8J4UB65"/>
<sequence length="51" mass="5795">MILIWFMVQGNGFKISSKNPLKLQPLADTFIQVSVYYQLDSCKQPDGGNEM</sequence>
<accession>A0A8J4UB65</accession>
<dbReference type="EMBL" id="QNUK01000051">
    <property type="protein sequence ID" value="KAF5904888.1"/>
    <property type="molecule type" value="Genomic_DNA"/>
</dbReference>